<comment type="subcellular location">
    <subcellularLocation>
        <location evidence="1 8">Nucleus</location>
    </subcellularLocation>
</comment>
<dbReference type="Gene3D" id="3.30.428.10">
    <property type="entry name" value="HIT-like"/>
    <property type="match status" value="1"/>
</dbReference>
<reference evidence="11" key="1">
    <citation type="submission" date="2025-08" db="UniProtKB">
        <authorList>
            <consortium name="RefSeq"/>
        </authorList>
    </citation>
    <scope>IDENTIFICATION</scope>
    <source>
        <tissue evidence="11">Muscle</tissue>
    </source>
</reference>
<comment type="function">
    <text evidence="8">Decapping scavenger enzyme that catalyzes the cleavage of a residual cap structure following the degradation of mRNAs by the 3'-&gt;5' exosome-mediated mRNA decay pathway.</text>
</comment>
<name>A0A6J3KQN7_9HYME</name>
<dbReference type="GO" id="GO:0005634">
    <property type="term" value="C:nucleus"/>
    <property type="evidence" value="ECO:0007669"/>
    <property type="project" value="UniProtKB-SubCell"/>
</dbReference>
<evidence type="ECO:0000256" key="1">
    <source>
        <dbReference type="ARBA" id="ARBA00004123"/>
    </source>
</evidence>
<dbReference type="GO" id="GO:0000932">
    <property type="term" value="C:P-body"/>
    <property type="evidence" value="ECO:0007669"/>
    <property type="project" value="TreeGrafter"/>
</dbReference>
<sequence length="339" mass="39052">MAEISSNTSADECTPTKKIKIETENECKNVTSIHDVEFCSSTFNIKKVLQNNCTRKQICIEGAFKGYEGSAIILLEKQNFSDDEAALKELFNKDTVLHKLYNNNIYGNYECYPLKKYNGINATIIHPATAKHIEKFRRKDLHIIDETYELYQKITLPYIESSSFSIEWVYNILEHKAEQDKIVYEDKDEKTGFIIVNDLKWDGQTNTLKCIALPFQKIQCIRDLNASHLPLLKNIKEAGTAAIAEKFNVPASQLRIYLHYQPSYYYLHVHFAYLMFEAPGIYVEKAHLLSTIIRNIELMSDYYTKAVLSYVVAEGDPLYTKFVKEGVINEVSKSKTTED</sequence>
<evidence type="ECO:0000256" key="3">
    <source>
        <dbReference type="ARBA" id="ARBA00012520"/>
    </source>
</evidence>
<dbReference type="InterPro" id="IPR011145">
    <property type="entry name" value="Scavenger_mRNA_decap_enz_N"/>
</dbReference>
<keyword evidence="8" id="KW-0507">mRNA processing</keyword>
<dbReference type="SUPFAM" id="SSF102860">
    <property type="entry name" value="mRNA decapping enzyme DcpS N-terminal domain"/>
    <property type="match status" value="1"/>
</dbReference>
<dbReference type="PANTHER" id="PTHR12978">
    <property type="entry name" value="HISTIDINE TRIAD HIT PROTEIN MEMBER"/>
    <property type="match status" value="1"/>
</dbReference>
<evidence type="ECO:0000313" key="10">
    <source>
        <dbReference type="Proteomes" id="UP000504631"/>
    </source>
</evidence>
<dbReference type="Pfam" id="PF11969">
    <property type="entry name" value="DcpS_C"/>
    <property type="match status" value="1"/>
</dbReference>
<dbReference type="InterPro" id="IPR008594">
    <property type="entry name" value="DcpS/DCS2"/>
</dbReference>
<feature type="active site" description="Nucleophile" evidence="9">
    <location>
        <position position="268"/>
    </location>
</feature>
<proteinExistence type="inferred from homology"/>
<dbReference type="Pfam" id="PF05652">
    <property type="entry name" value="DcpS"/>
    <property type="match status" value="1"/>
</dbReference>
<keyword evidence="10" id="KW-1185">Reference proteome</keyword>
<evidence type="ECO:0000256" key="7">
    <source>
        <dbReference type="ARBA" id="ARBA00048222"/>
    </source>
</evidence>
<protein>
    <recommendedName>
        <fullName evidence="4 8">m7GpppX diphosphatase</fullName>
        <ecNumber evidence="3 8">3.6.1.59</ecNumber>
    </recommendedName>
</protein>
<organism evidence="10 11">
    <name type="scientific">Bombus vosnesenskii</name>
    <dbReference type="NCBI Taxonomy" id="207650"/>
    <lineage>
        <taxon>Eukaryota</taxon>
        <taxon>Metazoa</taxon>
        <taxon>Ecdysozoa</taxon>
        <taxon>Arthropoda</taxon>
        <taxon>Hexapoda</taxon>
        <taxon>Insecta</taxon>
        <taxon>Pterygota</taxon>
        <taxon>Neoptera</taxon>
        <taxon>Endopterygota</taxon>
        <taxon>Hymenoptera</taxon>
        <taxon>Apocrita</taxon>
        <taxon>Aculeata</taxon>
        <taxon>Apoidea</taxon>
        <taxon>Anthophila</taxon>
        <taxon>Apidae</taxon>
        <taxon>Bombus</taxon>
        <taxon>Pyrobombus</taxon>
    </lineage>
</organism>
<evidence type="ECO:0000256" key="4">
    <source>
        <dbReference type="ARBA" id="ARBA00015636"/>
    </source>
</evidence>
<accession>A0A6J3KQN7</accession>
<evidence type="ECO:0000256" key="8">
    <source>
        <dbReference type="PIRNR" id="PIRNR028973"/>
    </source>
</evidence>
<dbReference type="Gene3D" id="3.30.200.40">
    <property type="entry name" value="Scavenger mRNA decapping enzyme, N-terminal domain"/>
    <property type="match status" value="1"/>
</dbReference>
<evidence type="ECO:0000256" key="5">
    <source>
        <dbReference type="ARBA" id="ARBA00022801"/>
    </source>
</evidence>
<comment type="catalytic activity">
    <reaction evidence="7 8">
        <text>a 5'-end (N(7)-methyl 5'-triphosphoguanosine)-ribonucleoside in mRNA + H2O = N(7)-methyl-GMP + a 5'-end diphospho-ribonucleoside in mRNA + 2 H(+)</text>
        <dbReference type="Rhea" id="RHEA:65388"/>
        <dbReference type="Rhea" id="RHEA-COMP:17165"/>
        <dbReference type="Rhea" id="RHEA-COMP:17167"/>
        <dbReference type="ChEBI" id="CHEBI:15377"/>
        <dbReference type="ChEBI" id="CHEBI:15378"/>
        <dbReference type="ChEBI" id="CHEBI:58285"/>
        <dbReference type="ChEBI" id="CHEBI:156461"/>
        <dbReference type="ChEBI" id="CHEBI:167616"/>
        <dbReference type="EC" id="3.6.1.59"/>
    </reaction>
</comment>
<dbReference type="GO" id="GO:0000340">
    <property type="term" value="F:RNA 7-methylguanosine cap binding"/>
    <property type="evidence" value="ECO:0007669"/>
    <property type="project" value="UniProtKB-UniRule"/>
</dbReference>
<keyword evidence="5 8" id="KW-0378">Hydrolase</keyword>
<gene>
    <name evidence="11" type="primary">LOC117236526</name>
</gene>
<dbReference type="SUPFAM" id="SSF54197">
    <property type="entry name" value="HIT-like"/>
    <property type="match status" value="1"/>
</dbReference>
<dbReference type="Proteomes" id="UP000504631">
    <property type="component" value="Unplaced"/>
</dbReference>
<dbReference type="PANTHER" id="PTHR12978:SF0">
    <property type="entry name" value="M7GPPPX DIPHOSPHATASE"/>
    <property type="match status" value="1"/>
</dbReference>
<dbReference type="PIRSF" id="PIRSF028973">
    <property type="entry name" value="Scavenger_mRNA_decap_enz"/>
    <property type="match status" value="1"/>
</dbReference>
<dbReference type="FunFam" id="3.30.428.10:FF:000006">
    <property type="entry name" value="m7GpppX diphosphatase"/>
    <property type="match status" value="1"/>
</dbReference>
<dbReference type="RefSeq" id="XP_033355452.1">
    <property type="nucleotide sequence ID" value="XM_033499561.1"/>
</dbReference>
<evidence type="ECO:0000256" key="2">
    <source>
        <dbReference type="ARBA" id="ARBA00010208"/>
    </source>
</evidence>
<dbReference type="CTD" id="28960"/>
<dbReference type="GeneID" id="117236526"/>
<comment type="similarity">
    <text evidence="2 8">Belongs to the HIT family.</text>
</comment>
<dbReference type="EC" id="3.6.1.59" evidence="3 8"/>
<evidence type="ECO:0000313" key="11">
    <source>
        <dbReference type="RefSeq" id="XP_033355452.1"/>
    </source>
</evidence>
<keyword evidence="6 8" id="KW-0539">Nucleus</keyword>
<evidence type="ECO:0000256" key="6">
    <source>
        <dbReference type="ARBA" id="ARBA00023242"/>
    </source>
</evidence>
<dbReference type="GO" id="GO:0006397">
    <property type="term" value="P:mRNA processing"/>
    <property type="evidence" value="ECO:0007669"/>
    <property type="project" value="UniProtKB-KW"/>
</dbReference>
<evidence type="ECO:0000256" key="9">
    <source>
        <dbReference type="PIRSR" id="PIRSR028973-1"/>
    </source>
</evidence>
<dbReference type="AlphaFoldDB" id="A0A6J3KQN7"/>
<dbReference type="InterPro" id="IPR036265">
    <property type="entry name" value="HIT-like_sf"/>
</dbReference>
<dbReference type="KEGG" id="bvk:117236526"/>
<dbReference type="GO" id="GO:0000290">
    <property type="term" value="P:deadenylation-dependent decapping of nuclear-transcribed mRNA"/>
    <property type="evidence" value="ECO:0007669"/>
    <property type="project" value="UniProtKB-UniRule"/>
</dbReference>
<dbReference type="GO" id="GO:0140932">
    <property type="term" value="F:5'-(N(7)-methyl 5'-triphosphoguanosine)-[mRNA] diphosphatase activity"/>
    <property type="evidence" value="ECO:0007669"/>
    <property type="project" value="UniProtKB-EC"/>
</dbReference>